<comment type="subcellular location">
    <subcellularLocation>
        <location evidence="1">Cell membrane</location>
        <topology evidence="1">Multi-pass membrane protein</topology>
    </subcellularLocation>
</comment>
<comment type="similarity">
    <text evidence="3">Belongs to the CitM (TC 2.A.11) transporter family.</text>
</comment>
<dbReference type="Pfam" id="PF03600">
    <property type="entry name" value="CitMHS"/>
    <property type="match status" value="1"/>
</dbReference>
<feature type="region of interest" description="Disordered" evidence="10">
    <location>
        <begin position="272"/>
        <end position="341"/>
    </location>
</feature>
<evidence type="ECO:0000313" key="13">
    <source>
        <dbReference type="EMBL" id="GAA3719566.1"/>
    </source>
</evidence>
<comment type="similarity">
    <text evidence="2">Belongs to the ArsB family.</text>
</comment>
<evidence type="ECO:0000259" key="12">
    <source>
        <dbReference type="Pfam" id="PF03600"/>
    </source>
</evidence>
<evidence type="ECO:0000256" key="10">
    <source>
        <dbReference type="SAM" id="MobiDB-lite"/>
    </source>
</evidence>
<keyword evidence="6 11" id="KW-0812">Transmembrane</keyword>
<dbReference type="PANTHER" id="PTHR43302:SF5">
    <property type="entry name" value="TRANSPORTER ARSB-RELATED"/>
    <property type="match status" value="1"/>
</dbReference>
<keyword evidence="14" id="KW-1185">Reference proteome</keyword>
<dbReference type="Proteomes" id="UP001499884">
    <property type="component" value="Unassembled WGS sequence"/>
</dbReference>
<feature type="transmembrane region" description="Helical" evidence="11">
    <location>
        <begin position="479"/>
        <end position="501"/>
    </location>
</feature>
<evidence type="ECO:0000256" key="9">
    <source>
        <dbReference type="ARBA" id="ARBA00023136"/>
    </source>
</evidence>
<keyword evidence="5" id="KW-1003">Cell membrane</keyword>
<organism evidence="13 14">
    <name type="scientific">Streptomyces tremellae</name>
    <dbReference type="NCBI Taxonomy" id="1124239"/>
    <lineage>
        <taxon>Bacteria</taxon>
        <taxon>Bacillati</taxon>
        <taxon>Actinomycetota</taxon>
        <taxon>Actinomycetes</taxon>
        <taxon>Kitasatosporales</taxon>
        <taxon>Streptomycetaceae</taxon>
        <taxon>Streptomyces</taxon>
    </lineage>
</organism>
<gene>
    <name evidence="13" type="ORF">GCM10023082_16250</name>
</gene>
<keyword evidence="4" id="KW-0813">Transport</keyword>
<evidence type="ECO:0000256" key="3">
    <source>
        <dbReference type="ARBA" id="ARBA00009843"/>
    </source>
</evidence>
<evidence type="ECO:0000256" key="11">
    <source>
        <dbReference type="SAM" id="Phobius"/>
    </source>
</evidence>
<feature type="transmembrane region" description="Helical" evidence="11">
    <location>
        <begin position="109"/>
        <end position="138"/>
    </location>
</feature>
<feature type="transmembrane region" description="Helical" evidence="11">
    <location>
        <begin position="360"/>
        <end position="379"/>
    </location>
</feature>
<keyword evidence="7" id="KW-0059">Arsenical resistance</keyword>
<evidence type="ECO:0000256" key="4">
    <source>
        <dbReference type="ARBA" id="ARBA00022448"/>
    </source>
</evidence>
<dbReference type="EMBL" id="BAABEP010000007">
    <property type="protein sequence ID" value="GAA3719566.1"/>
    <property type="molecule type" value="Genomic_DNA"/>
</dbReference>
<proteinExistence type="inferred from homology"/>
<evidence type="ECO:0000256" key="5">
    <source>
        <dbReference type="ARBA" id="ARBA00022475"/>
    </source>
</evidence>
<feature type="domain" description="Citrate transporter-like" evidence="12">
    <location>
        <begin position="34"/>
        <end position="262"/>
    </location>
</feature>
<feature type="transmembrane region" description="Helical" evidence="11">
    <location>
        <begin position="12"/>
        <end position="32"/>
    </location>
</feature>
<dbReference type="InterPro" id="IPR004680">
    <property type="entry name" value="Cit_transptr-like_dom"/>
</dbReference>
<dbReference type="PRINTS" id="PR00758">
    <property type="entry name" value="ARSENICPUMP"/>
</dbReference>
<dbReference type="PANTHER" id="PTHR43302">
    <property type="entry name" value="TRANSPORTER ARSB-RELATED"/>
    <property type="match status" value="1"/>
</dbReference>
<name>A0ABP7EIB0_9ACTN</name>
<protein>
    <recommendedName>
        <fullName evidence="12">Citrate transporter-like domain-containing protein</fullName>
    </recommendedName>
</protein>
<evidence type="ECO:0000256" key="8">
    <source>
        <dbReference type="ARBA" id="ARBA00022989"/>
    </source>
</evidence>
<dbReference type="Pfam" id="PF02040">
    <property type="entry name" value="ArsB"/>
    <property type="match status" value="1"/>
</dbReference>
<keyword evidence="9 11" id="KW-0472">Membrane</keyword>
<feature type="transmembrane region" description="Helical" evidence="11">
    <location>
        <begin position="38"/>
        <end position="54"/>
    </location>
</feature>
<evidence type="ECO:0000256" key="2">
    <source>
        <dbReference type="ARBA" id="ARBA00006433"/>
    </source>
</evidence>
<comment type="caution">
    <text evidence="13">The sequence shown here is derived from an EMBL/GenBank/DDBJ whole genome shotgun (WGS) entry which is preliminary data.</text>
</comment>
<reference evidence="14" key="1">
    <citation type="journal article" date="2019" name="Int. J. Syst. Evol. Microbiol.">
        <title>The Global Catalogue of Microorganisms (GCM) 10K type strain sequencing project: providing services to taxonomists for standard genome sequencing and annotation.</title>
        <authorList>
            <consortium name="The Broad Institute Genomics Platform"/>
            <consortium name="The Broad Institute Genome Sequencing Center for Infectious Disease"/>
            <person name="Wu L."/>
            <person name="Ma J."/>
        </authorList>
    </citation>
    <scope>NUCLEOTIDE SEQUENCE [LARGE SCALE GENOMIC DNA]</scope>
    <source>
        <strain evidence="14">JCM 30846</strain>
    </source>
</reference>
<keyword evidence="8 11" id="KW-1133">Transmembrane helix</keyword>
<sequence length="503" mass="49670">MASLEFPLNTVTAEVVSVALLFGVLAFAVAGPRKLPEAVAAVPAAGLLIGLGAVSPGEAWQQTRELLPVVAFLAAVLVLAELCAADGLFEAAGDLVARLCGGRPGRLLAGVFAVAALTTAVLSLDATVVLLTPVVFATTARVGARARPHVYASAHLANTASLLLPVSNLTNLLALSASGLSFLRFAALMALPWLVAVAVEYGVFRRWFAADLAAGGHPPRGGGRRPLPLFTTVVLCLTLAGFGATSLLGAEPVWAALGGAVVLAVRALSRGRRTAPGGAPARKRAPVPAPDAGPGAAGPGAPGPEAADREAAAPYGAPGSGTAGAEAPEPEAAGPGAPGRGAAAPGSGASVTLLGLVRSASPLFCLFVLALGVVVKAVVDNGLGDGIGAVLPGGASLWALLAVAAVAAVLANVINNLPAILALLPVVGPAGPGPVLAALIGVNLGPNLTYVGSLATLLWRRILHEHGAEPTLGHFTRLGLVTVPATLVTATVALWGALAVIGK</sequence>
<evidence type="ECO:0000256" key="7">
    <source>
        <dbReference type="ARBA" id="ARBA00022849"/>
    </source>
</evidence>
<accession>A0ABP7EIB0</accession>
<feature type="transmembrane region" description="Helical" evidence="11">
    <location>
        <begin position="227"/>
        <end position="247"/>
    </location>
</feature>
<feature type="transmembrane region" description="Helical" evidence="11">
    <location>
        <begin position="150"/>
        <end position="170"/>
    </location>
</feature>
<dbReference type="InterPro" id="IPR000802">
    <property type="entry name" value="Arsenical_pump_ArsB"/>
</dbReference>
<feature type="transmembrane region" description="Helical" evidence="11">
    <location>
        <begin position="66"/>
        <end position="89"/>
    </location>
</feature>
<evidence type="ECO:0000256" key="1">
    <source>
        <dbReference type="ARBA" id="ARBA00004651"/>
    </source>
</evidence>
<feature type="transmembrane region" description="Helical" evidence="11">
    <location>
        <begin position="399"/>
        <end position="424"/>
    </location>
</feature>
<feature type="transmembrane region" description="Helical" evidence="11">
    <location>
        <begin position="182"/>
        <end position="204"/>
    </location>
</feature>
<evidence type="ECO:0000313" key="14">
    <source>
        <dbReference type="Proteomes" id="UP001499884"/>
    </source>
</evidence>
<evidence type="ECO:0000256" key="6">
    <source>
        <dbReference type="ARBA" id="ARBA00022692"/>
    </source>
</evidence>
<feature type="compositionally biased region" description="Low complexity" evidence="10">
    <location>
        <begin position="323"/>
        <end position="341"/>
    </location>
</feature>
<feature type="transmembrane region" description="Helical" evidence="11">
    <location>
        <begin position="253"/>
        <end position="269"/>
    </location>
</feature>